<reference evidence="1" key="1">
    <citation type="submission" date="2019-02" db="EMBL/GenBank/DDBJ databases">
        <authorList>
            <person name="Gruber-Vodicka R. H."/>
            <person name="Seah K. B. B."/>
        </authorList>
    </citation>
    <scope>NUCLEOTIDE SEQUENCE</scope>
    <source>
        <strain evidence="1">BECK_DK161</strain>
    </source>
</reference>
<proteinExistence type="predicted"/>
<organism evidence="1">
    <name type="scientific">Candidatus Kentrum sp. DK</name>
    <dbReference type="NCBI Taxonomy" id="2126562"/>
    <lineage>
        <taxon>Bacteria</taxon>
        <taxon>Pseudomonadati</taxon>
        <taxon>Pseudomonadota</taxon>
        <taxon>Gammaproteobacteria</taxon>
        <taxon>Candidatus Kentrum</taxon>
    </lineage>
</organism>
<evidence type="ECO:0000313" key="1">
    <source>
        <dbReference type="EMBL" id="VFJ45642.1"/>
    </source>
</evidence>
<gene>
    <name evidence="1" type="ORF">BECKDK2373C_GA0170839_10121</name>
</gene>
<dbReference type="AlphaFoldDB" id="A0A450S1Y0"/>
<name>A0A450S1Y0_9GAMM</name>
<dbReference type="EMBL" id="CAADEY010000012">
    <property type="protein sequence ID" value="VFJ45642.1"/>
    <property type="molecule type" value="Genomic_DNA"/>
</dbReference>
<accession>A0A450S1Y0</accession>
<sequence>MLATQENKLRSGLTCLIGFREFAFLWQYNEFQILFEFDLVSRRVESLVETDSTQCGETFLGFQDYGYGNLIVRSLFHYLMV</sequence>
<protein>
    <submittedName>
        <fullName evidence="1">Uncharacterized protein</fullName>
    </submittedName>
</protein>